<dbReference type="InterPro" id="IPR002110">
    <property type="entry name" value="Ankyrin_rpt"/>
</dbReference>
<keyword evidence="5" id="KW-0107">Calcium channel</keyword>
<sequence>MGNLPCILRSKDDSAWKQQNKEMVENPAYSFANLSRGGSLIDAYNNEGPHKVEEIARKEMSKFFYHPDGSAHDITEEEFLLWHWKLQQRIAGLDDTIDIPIEKVKAEYDQEYFNKFIPHKACWDLNKRGGVGESPFHLLYLMDSPVHFEVAKILLRLYPNLALDLYEGEEYYGESALHIAIVVGDLESVQILVRAGANVNQRATGRFFLPEDQKKGVTDRTDYDGYAYYGEYPLAFAACFGNTDMYDFLLEHGADPNLQDSFGNTVLHMVVISNQSDMYRYAVRHHKLPANTSIQNKQKLTPLTLACKLGRHAIFREMLDLDSIEFWRFSTTMCSAHPLRTLDSIGPDGSTNWNSALMIIVNGDKDDHLEMLEGGVIRQLLGEKWKTFAQSRFIVRLILAFIHLTLFSIAIYTRPSGGELLGYNGITDAVRYTCEAVVCFSCLVTVVYEVLEISKQGIASFIKNCTHAPAQTVHLISCLLILACVPFRIIGFDRVEDILLILAAPCAWFFLLFFARGQQRFGPFVTMIYKMIAGDLFRFCIIYFIFLIGFTQGFYFLFKDVTPTGDDVANFSTLPETILNLFQMTLGEFKYEVFSYSHHAWLTKIIFALFMILVPILLLNMLIAMMGNTYTQVISKSTKEWWKQWAKIVVVLERGVSKKQLLEYQSSYSVELAGAPPPDDGSPAPSAERALVVIKMSKKSRAKTRKGAVFRWKWFGKEIIRQLRLRKQDGKPFFLQESARHMDDPSSQSMLTSTVAQLAWEKDIDLTKGIQGVSPNSPLPSPSRTEPKFLEEEPPRFVANGNAVKAAKDGEISNVSQDRLHPGIQVQPILQGGPDLHQTKNVADASTPALRRKKNLVYNRVSPLSLGPGVQGEATLDGAFSDLLEPQAVRGSKSGDSTRDKFQYPSSASYRETAPRSSSEGSPTRNVVISDKSNNRIVQSEFSFSASSDTGGETQPLTRPRRRTVAGKQLERAESAHELKGSQDLDETLGSRVTSPRRSFSTAPPSHDVEVADPGGSHQATLAGSSGTTCWTEDSSEVTVAQHRSKKKSKKQRSRSKSRKSGNASADSGSSLLRVDLKHPYDKDSHV</sequence>
<dbReference type="FunFam" id="1.25.40.20:FF:000185">
    <property type="entry name" value="OSMotic avoidance abnormal family member"/>
    <property type="match status" value="1"/>
</dbReference>
<proteinExistence type="predicted"/>
<feature type="compositionally biased region" description="Polar residues" evidence="14">
    <location>
        <begin position="991"/>
        <end position="1004"/>
    </location>
</feature>
<dbReference type="Gene3D" id="1.10.287.70">
    <property type="match status" value="1"/>
</dbReference>
<evidence type="ECO:0000256" key="15">
    <source>
        <dbReference type="SAM" id="Phobius"/>
    </source>
</evidence>
<feature type="transmembrane region" description="Helical" evidence="15">
    <location>
        <begin position="498"/>
        <end position="515"/>
    </location>
</feature>
<evidence type="ECO:0000313" key="18">
    <source>
        <dbReference type="Proteomes" id="UP001283361"/>
    </source>
</evidence>
<keyword evidence="11 15" id="KW-0472">Membrane</keyword>
<comment type="caution">
    <text evidence="17">The sequence shown here is derived from an EMBL/GenBank/DDBJ whole genome shotgun (WGS) entry which is preliminary data.</text>
</comment>
<feature type="domain" description="Ion transport" evidence="16">
    <location>
        <begin position="395"/>
        <end position="636"/>
    </location>
</feature>
<dbReference type="Pfam" id="PF00023">
    <property type="entry name" value="Ank"/>
    <property type="match status" value="1"/>
</dbReference>
<evidence type="ECO:0000256" key="9">
    <source>
        <dbReference type="ARBA" id="ARBA00022989"/>
    </source>
</evidence>
<dbReference type="EMBL" id="JAWDGP010001136">
    <property type="protein sequence ID" value="KAK3794159.1"/>
    <property type="molecule type" value="Genomic_DNA"/>
</dbReference>
<keyword evidence="13" id="KW-0040">ANK repeat</keyword>
<feature type="transmembrane region" description="Helical" evidence="15">
    <location>
        <begin position="429"/>
        <end position="451"/>
    </location>
</feature>
<feature type="region of interest" description="Disordered" evidence="14">
    <location>
        <begin position="888"/>
        <end position="1087"/>
    </location>
</feature>
<dbReference type="GO" id="GO:0005262">
    <property type="term" value="F:calcium channel activity"/>
    <property type="evidence" value="ECO:0007669"/>
    <property type="project" value="UniProtKB-KW"/>
</dbReference>
<keyword evidence="3" id="KW-1003">Cell membrane</keyword>
<keyword evidence="2" id="KW-0813">Transport</keyword>
<keyword evidence="8" id="KW-0106">Calcium</keyword>
<dbReference type="InterPro" id="IPR024862">
    <property type="entry name" value="TRPV"/>
</dbReference>
<evidence type="ECO:0000256" key="3">
    <source>
        <dbReference type="ARBA" id="ARBA00022475"/>
    </source>
</evidence>
<feature type="compositionally biased region" description="Polar residues" evidence="14">
    <location>
        <begin position="1018"/>
        <end position="1039"/>
    </location>
</feature>
<evidence type="ECO:0000256" key="8">
    <source>
        <dbReference type="ARBA" id="ARBA00022837"/>
    </source>
</evidence>
<dbReference type="InterPro" id="IPR005821">
    <property type="entry name" value="Ion_trans_dom"/>
</dbReference>
<dbReference type="GO" id="GO:0005886">
    <property type="term" value="C:plasma membrane"/>
    <property type="evidence" value="ECO:0007669"/>
    <property type="project" value="UniProtKB-SubCell"/>
</dbReference>
<evidence type="ECO:0000313" key="17">
    <source>
        <dbReference type="EMBL" id="KAK3794159.1"/>
    </source>
</evidence>
<evidence type="ECO:0000256" key="13">
    <source>
        <dbReference type="PROSITE-ProRule" id="PRU00023"/>
    </source>
</evidence>
<dbReference type="GO" id="GO:0098703">
    <property type="term" value="P:calcium ion import across plasma membrane"/>
    <property type="evidence" value="ECO:0007669"/>
    <property type="project" value="TreeGrafter"/>
</dbReference>
<dbReference type="Pfam" id="PF00520">
    <property type="entry name" value="Ion_trans"/>
    <property type="match status" value="1"/>
</dbReference>
<evidence type="ECO:0000256" key="7">
    <source>
        <dbReference type="ARBA" id="ARBA00022737"/>
    </source>
</evidence>
<keyword evidence="12" id="KW-0407">Ion channel</keyword>
<dbReference type="SUPFAM" id="SSF48403">
    <property type="entry name" value="Ankyrin repeat"/>
    <property type="match status" value="1"/>
</dbReference>
<feature type="transmembrane region" description="Helical" evidence="15">
    <location>
        <begin position="472"/>
        <end position="492"/>
    </location>
</feature>
<dbReference type="PANTHER" id="PTHR10582:SF2">
    <property type="entry name" value="INACTIVE"/>
    <property type="match status" value="1"/>
</dbReference>
<feature type="repeat" description="ANK" evidence="13">
    <location>
        <begin position="229"/>
        <end position="261"/>
    </location>
</feature>
<feature type="compositionally biased region" description="Basic residues" evidence="14">
    <location>
        <begin position="1043"/>
        <end position="1060"/>
    </location>
</feature>
<feature type="transmembrane region" description="Helical" evidence="15">
    <location>
        <begin position="605"/>
        <end position="626"/>
    </location>
</feature>
<accession>A0AAE1E4K5</accession>
<evidence type="ECO:0000256" key="10">
    <source>
        <dbReference type="ARBA" id="ARBA00023065"/>
    </source>
</evidence>
<evidence type="ECO:0000256" key="2">
    <source>
        <dbReference type="ARBA" id="ARBA00022448"/>
    </source>
</evidence>
<gene>
    <name evidence="17" type="ORF">RRG08_062403</name>
</gene>
<evidence type="ECO:0000256" key="1">
    <source>
        <dbReference type="ARBA" id="ARBA00004651"/>
    </source>
</evidence>
<dbReference type="Gene3D" id="1.25.40.20">
    <property type="entry name" value="Ankyrin repeat-containing domain"/>
    <property type="match status" value="1"/>
</dbReference>
<keyword evidence="9 15" id="KW-1133">Transmembrane helix</keyword>
<feature type="compositionally biased region" description="Basic and acidic residues" evidence="14">
    <location>
        <begin position="969"/>
        <end position="983"/>
    </location>
</feature>
<keyword evidence="18" id="KW-1185">Reference proteome</keyword>
<keyword evidence="6 15" id="KW-0812">Transmembrane</keyword>
<evidence type="ECO:0000259" key="16">
    <source>
        <dbReference type="Pfam" id="PF00520"/>
    </source>
</evidence>
<comment type="subcellular location">
    <subcellularLocation>
        <location evidence="1">Cell membrane</location>
        <topology evidence="1">Multi-pass membrane protein</topology>
    </subcellularLocation>
</comment>
<evidence type="ECO:0000256" key="11">
    <source>
        <dbReference type="ARBA" id="ARBA00023136"/>
    </source>
</evidence>
<feature type="transmembrane region" description="Helical" evidence="15">
    <location>
        <begin position="393"/>
        <end position="413"/>
    </location>
</feature>
<dbReference type="Proteomes" id="UP001283361">
    <property type="component" value="Unassembled WGS sequence"/>
</dbReference>
<evidence type="ECO:0000256" key="5">
    <source>
        <dbReference type="ARBA" id="ARBA00022673"/>
    </source>
</evidence>
<dbReference type="Pfam" id="PF12796">
    <property type="entry name" value="Ank_2"/>
    <property type="match status" value="1"/>
</dbReference>
<evidence type="ECO:0000256" key="12">
    <source>
        <dbReference type="ARBA" id="ARBA00023303"/>
    </source>
</evidence>
<reference evidence="17" key="1">
    <citation type="journal article" date="2023" name="G3 (Bethesda)">
        <title>A reference genome for the long-term kleptoplast-retaining sea slug Elysia crispata morphotype clarki.</title>
        <authorList>
            <person name="Eastman K.E."/>
            <person name="Pendleton A.L."/>
            <person name="Shaikh M.A."/>
            <person name="Suttiyut T."/>
            <person name="Ogas R."/>
            <person name="Tomko P."/>
            <person name="Gavelis G."/>
            <person name="Widhalm J.R."/>
            <person name="Wisecaver J.H."/>
        </authorList>
    </citation>
    <scope>NUCLEOTIDE SEQUENCE</scope>
    <source>
        <strain evidence="17">ECLA1</strain>
    </source>
</reference>
<feature type="compositionally biased region" description="Polar residues" evidence="14">
    <location>
        <begin position="1062"/>
        <end position="1071"/>
    </location>
</feature>
<evidence type="ECO:0000256" key="14">
    <source>
        <dbReference type="SAM" id="MobiDB-lite"/>
    </source>
</evidence>
<dbReference type="PANTHER" id="PTHR10582">
    <property type="entry name" value="TRANSIENT RECEPTOR POTENTIAL ION CHANNEL PROTEIN"/>
    <property type="match status" value="1"/>
</dbReference>
<feature type="transmembrane region" description="Helical" evidence="15">
    <location>
        <begin position="536"/>
        <end position="558"/>
    </location>
</feature>
<keyword evidence="4" id="KW-0109">Calcium transport</keyword>
<name>A0AAE1E4K5_9GAST</name>
<evidence type="ECO:0000256" key="4">
    <source>
        <dbReference type="ARBA" id="ARBA00022568"/>
    </source>
</evidence>
<feature type="compositionally biased region" description="Basic and acidic residues" evidence="14">
    <location>
        <begin position="1075"/>
        <end position="1087"/>
    </location>
</feature>
<feature type="region of interest" description="Disordered" evidence="14">
    <location>
        <begin position="769"/>
        <end position="788"/>
    </location>
</feature>
<evidence type="ECO:0000256" key="6">
    <source>
        <dbReference type="ARBA" id="ARBA00022692"/>
    </source>
</evidence>
<dbReference type="AlphaFoldDB" id="A0AAE1E4K5"/>
<feature type="compositionally biased region" description="Polar residues" evidence="14">
    <location>
        <begin position="904"/>
        <end position="957"/>
    </location>
</feature>
<dbReference type="PROSITE" id="PS50088">
    <property type="entry name" value="ANK_REPEAT"/>
    <property type="match status" value="2"/>
</dbReference>
<feature type="repeat" description="ANK" evidence="13">
    <location>
        <begin position="172"/>
        <end position="204"/>
    </location>
</feature>
<dbReference type="SMART" id="SM00248">
    <property type="entry name" value="ANK"/>
    <property type="match status" value="5"/>
</dbReference>
<dbReference type="InterPro" id="IPR036770">
    <property type="entry name" value="Ankyrin_rpt-contain_sf"/>
</dbReference>
<protein>
    <recommendedName>
        <fullName evidence="16">Ion transport domain-containing protein</fullName>
    </recommendedName>
</protein>
<keyword evidence="7" id="KW-0677">Repeat</keyword>
<dbReference type="PROSITE" id="PS50297">
    <property type="entry name" value="ANK_REP_REGION"/>
    <property type="match status" value="2"/>
</dbReference>
<keyword evidence="10" id="KW-0406">Ion transport</keyword>
<organism evidence="17 18">
    <name type="scientific">Elysia crispata</name>
    <name type="common">lettuce slug</name>
    <dbReference type="NCBI Taxonomy" id="231223"/>
    <lineage>
        <taxon>Eukaryota</taxon>
        <taxon>Metazoa</taxon>
        <taxon>Spiralia</taxon>
        <taxon>Lophotrochozoa</taxon>
        <taxon>Mollusca</taxon>
        <taxon>Gastropoda</taxon>
        <taxon>Heterobranchia</taxon>
        <taxon>Euthyneura</taxon>
        <taxon>Panpulmonata</taxon>
        <taxon>Sacoglossa</taxon>
        <taxon>Placobranchoidea</taxon>
        <taxon>Plakobranchidae</taxon>
        <taxon>Elysia</taxon>
    </lineage>
</organism>